<name>A0ABS3M1I2_9PROT</name>
<proteinExistence type="predicted"/>
<accession>A0ABS3M1I2</accession>
<dbReference type="Proteomes" id="UP000664771">
    <property type="component" value="Unassembled WGS sequence"/>
</dbReference>
<dbReference type="EMBL" id="JAFVMF010000041">
    <property type="protein sequence ID" value="MBO1362018.1"/>
    <property type="molecule type" value="Genomic_DNA"/>
</dbReference>
<comment type="caution">
    <text evidence="1">The sequence shown here is derived from an EMBL/GenBank/DDBJ whole genome shotgun (WGS) entry which is preliminary data.</text>
</comment>
<dbReference type="RefSeq" id="WP_207884105.1">
    <property type="nucleotide sequence ID" value="NZ_JAFVMF010000041.1"/>
</dbReference>
<reference evidence="1 2" key="1">
    <citation type="submission" date="2021-03" db="EMBL/GenBank/DDBJ databases">
        <title>The complete genome sequence of Acetobacter sacchari TBRC 11175.</title>
        <authorList>
            <person name="Charoenyingcharoen P."/>
            <person name="Yukphan P."/>
        </authorList>
    </citation>
    <scope>NUCLEOTIDE SEQUENCE [LARGE SCALE GENOMIC DNA]</scope>
    <source>
        <strain evidence="1 2">TBRC 11175</strain>
    </source>
</reference>
<evidence type="ECO:0000313" key="1">
    <source>
        <dbReference type="EMBL" id="MBO1362018.1"/>
    </source>
</evidence>
<sequence length="179" mass="18637">MTYRGFSFDRSWRLALLALTLLGFLGQVALQSFAGPMETPRAAITRLLGVDIAATNSASAMAGMSGMDTIGCAHAVVRDDCAGGHAHSQDGHAGGQHDESCPLCPLLHISSFLLASSPFAPGISSAWLAVRLLCAAPRAPPAIVRPLPPSRGPPLFASLRLSVFEGAGRRVFPVALGLH</sequence>
<keyword evidence="2" id="KW-1185">Reference proteome</keyword>
<protein>
    <submittedName>
        <fullName evidence="1">DUF2946 domain-containing protein</fullName>
    </submittedName>
</protein>
<gene>
    <name evidence="1" type="ORF">J2D73_19740</name>
</gene>
<organism evidence="1 2">
    <name type="scientific">Acetobacter sacchari</name>
    <dbReference type="NCBI Taxonomy" id="2661687"/>
    <lineage>
        <taxon>Bacteria</taxon>
        <taxon>Pseudomonadati</taxon>
        <taxon>Pseudomonadota</taxon>
        <taxon>Alphaproteobacteria</taxon>
        <taxon>Acetobacterales</taxon>
        <taxon>Acetobacteraceae</taxon>
        <taxon>Acetobacter</taxon>
    </lineage>
</organism>
<evidence type="ECO:0000313" key="2">
    <source>
        <dbReference type="Proteomes" id="UP000664771"/>
    </source>
</evidence>